<evidence type="ECO:0000313" key="2">
    <source>
        <dbReference type="Proteomes" id="UP000612808"/>
    </source>
</evidence>
<dbReference type="InterPro" id="IPR023214">
    <property type="entry name" value="HAD_sf"/>
</dbReference>
<dbReference type="InterPro" id="IPR036412">
    <property type="entry name" value="HAD-like_sf"/>
</dbReference>
<dbReference type="Proteomes" id="UP000612808">
    <property type="component" value="Unassembled WGS sequence"/>
</dbReference>
<evidence type="ECO:0008006" key="3">
    <source>
        <dbReference type="Google" id="ProtNLM"/>
    </source>
</evidence>
<dbReference type="Gene3D" id="3.40.50.1000">
    <property type="entry name" value="HAD superfamily/HAD-like"/>
    <property type="match status" value="1"/>
</dbReference>
<accession>A0A8J3NB42</accession>
<gene>
    <name evidence="1" type="ORF">Aru02nite_36000</name>
</gene>
<protein>
    <recommendedName>
        <fullName evidence="3">FMN phosphatase YigB, HAD superfamily</fullName>
    </recommendedName>
</protein>
<reference evidence="1" key="1">
    <citation type="submission" date="2021-01" db="EMBL/GenBank/DDBJ databases">
        <title>Whole genome shotgun sequence of Actinocatenispora rupis NBRC 107355.</title>
        <authorList>
            <person name="Komaki H."/>
            <person name="Tamura T."/>
        </authorList>
    </citation>
    <scope>NUCLEOTIDE SEQUENCE</scope>
    <source>
        <strain evidence="1">NBRC 107355</strain>
    </source>
</reference>
<dbReference type="PROSITE" id="PS01228">
    <property type="entry name" value="COF_1"/>
    <property type="match status" value="1"/>
</dbReference>
<sequence length="233" mass="24267">MNDGVLLVDLDGTLYAGDGPIRRYAAELAALTGDAALPARVAEYLAGGTVPGASDGWEAVRSLAADAPLSLVDTAFLRARAGLADGTVPVTVPGGFADLLAELRGRYLVVLATNSPRDGLLQLLERLGVRGLFHEIVFSARKPTAVRPLLARLLDTIGAAGQPWRALSVGDHWRNDIAPALSAGAVTGYVDRFGRAAGPAHLTGPTVGDLLPGIRRWAADPARFAREHPLAGS</sequence>
<proteinExistence type="predicted"/>
<dbReference type="AlphaFoldDB" id="A0A8J3NB42"/>
<dbReference type="SUPFAM" id="SSF56784">
    <property type="entry name" value="HAD-like"/>
    <property type="match status" value="1"/>
</dbReference>
<comment type="caution">
    <text evidence="1">The sequence shown here is derived from an EMBL/GenBank/DDBJ whole genome shotgun (WGS) entry which is preliminary data.</text>
</comment>
<dbReference type="RefSeq" id="WP_203658924.1">
    <property type="nucleotide sequence ID" value="NZ_BAAAZM010000024.1"/>
</dbReference>
<keyword evidence="2" id="KW-1185">Reference proteome</keyword>
<evidence type="ECO:0000313" key="1">
    <source>
        <dbReference type="EMBL" id="GID12711.1"/>
    </source>
</evidence>
<dbReference type="EMBL" id="BOMB01000020">
    <property type="protein sequence ID" value="GID12711.1"/>
    <property type="molecule type" value="Genomic_DNA"/>
</dbReference>
<organism evidence="1 2">
    <name type="scientific">Actinocatenispora rupis</name>
    <dbReference type="NCBI Taxonomy" id="519421"/>
    <lineage>
        <taxon>Bacteria</taxon>
        <taxon>Bacillati</taxon>
        <taxon>Actinomycetota</taxon>
        <taxon>Actinomycetes</taxon>
        <taxon>Micromonosporales</taxon>
        <taxon>Micromonosporaceae</taxon>
        <taxon>Actinocatenispora</taxon>
    </lineage>
</organism>
<name>A0A8J3NB42_9ACTN</name>
<dbReference type="Pfam" id="PF00702">
    <property type="entry name" value="Hydrolase"/>
    <property type="match status" value="1"/>
</dbReference>